<feature type="domain" description="Major facilitator superfamily (MFS) profile" evidence="6">
    <location>
        <begin position="46"/>
        <end position="444"/>
    </location>
</feature>
<proteinExistence type="predicted"/>
<dbReference type="EMBL" id="JYIW01000025">
    <property type="protein sequence ID" value="KJL28802.1"/>
    <property type="molecule type" value="Genomic_DNA"/>
</dbReference>
<evidence type="ECO:0000256" key="4">
    <source>
        <dbReference type="ARBA" id="ARBA00023136"/>
    </source>
</evidence>
<dbReference type="PROSITE" id="PS50850">
    <property type="entry name" value="MFS"/>
    <property type="match status" value="1"/>
</dbReference>
<evidence type="ECO:0000259" key="6">
    <source>
        <dbReference type="PROSITE" id="PS50850"/>
    </source>
</evidence>
<dbReference type="InterPro" id="IPR020846">
    <property type="entry name" value="MFS_dom"/>
</dbReference>
<feature type="transmembrane region" description="Helical" evidence="5">
    <location>
        <begin position="257"/>
        <end position="277"/>
    </location>
</feature>
<sequence length="444" mass="46304">MRRKDAANIVPTNTPIEDVSQLTLRAEDEEDPTTAELRIPKVGPGFVFVYSFAYFGYFLCLFMPALFSLPYKIQLVDPASKETVLGLVVGISAIVLLPAGPVLGVLSDRSKFAWGRRRPFLILGFSVFAISAFLIAIAPNVPLILVGYVIAQLAASLVGVAMNPTLAEHVPPAQRGKLGALSGVMASIAGVSATLVGSLLLNNVVLLFLAPVAVFALGVLLWVLVIPDSPAPERFQSVKVGSSLRSLLFNPLKHPDFSLVWVGKLCIGVGTAFFSTYQLYFLLDRLGFTAEQAGQQLAVAGGLALLATIGFTILGGFLSDKLRRRKPFIYIAAGMIAAGMAIAAIAPDFGIYIIGGVLISAGSGAFNSVDLALASDVLPDPAAGGKWMSIYQVSGTLATAIGPVIAPLLLAIGGGSGNYTALFIAGGVFALGAAVTAARVRGVR</sequence>
<feature type="transmembrane region" description="Helical" evidence="5">
    <location>
        <begin position="352"/>
        <end position="378"/>
    </location>
</feature>
<accession>A0A0F0L6K2</accession>
<feature type="transmembrane region" description="Helical" evidence="5">
    <location>
        <begin position="47"/>
        <end position="67"/>
    </location>
</feature>
<dbReference type="Pfam" id="PF07690">
    <property type="entry name" value="MFS_1"/>
    <property type="match status" value="1"/>
</dbReference>
<protein>
    <submittedName>
        <fullName evidence="7">Major Facilitator Superfamily protein</fullName>
    </submittedName>
</protein>
<feature type="transmembrane region" description="Helical" evidence="5">
    <location>
        <begin position="297"/>
        <end position="316"/>
    </location>
</feature>
<reference evidence="7 8" key="1">
    <citation type="submission" date="2015-02" db="EMBL/GenBank/DDBJ databases">
        <title>Draft genome sequences of ten Microbacterium spp. with emphasis on heavy metal contaminated environments.</title>
        <authorList>
            <person name="Corretto E."/>
        </authorList>
    </citation>
    <scope>NUCLEOTIDE SEQUENCE [LARGE SCALE GENOMIC DNA]</scope>
    <source>
        <strain evidence="7 8">BEL4b</strain>
    </source>
</reference>
<feature type="transmembrane region" description="Helical" evidence="5">
    <location>
        <begin position="87"/>
        <end position="107"/>
    </location>
</feature>
<comment type="caution">
    <text evidence="7">The sequence shown here is derived from an EMBL/GenBank/DDBJ whole genome shotgun (WGS) entry which is preliminary data.</text>
</comment>
<dbReference type="PANTHER" id="PTHR23528">
    <property type="match status" value="1"/>
</dbReference>
<evidence type="ECO:0000313" key="7">
    <source>
        <dbReference type="EMBL" id="KJL28802.1"/>
    </source>
</evidence>
<dbReference type="SUPFAM" id="SSF103473">
    <property type="entry name" value="MFS general substrate transporter"/>
    <property type="match status" value="1"/>
</dbReference>
<comment type="subcellular location">
    <subcellularLocation>
        <location evidence="1">Cell membrane</location>
        <topology evidence="1">Multi-pass membrane protein</topology>
    </subcellularLocation>
</comment>
<keyword evidence="4 5" id="KW-0472">Membrane</keyword>
<dbReference type="PANTHER" id="PTHR23528:SF1">
    <property type="entry name" value="MAJOR FACILITATOR SUPERFAMILY (MFS) PROFILE DOMAIN-CONTAINING PROTEIN"/>
    <property type="match status" value="1"/>
</dbReference>
<dbReference type="RefSeq" id="WP_045279630.1">
    <property type="nucleotide sequence ID" value="NZ_JYIW01000025.1"/>
</dbReference>
<keyword evidence="2 5" id="KW-0812">Transmembrane</keyword>
<evidence type="ECO:0000256" key="2">
    <source>
        <dbReference type="ARBA" id="ARBA00022692"/>
    </source>
</evidence>
<evidence type="ECO:0000313" key="8">
    <source>
        <dbReference type="Proteomes" id="UP000033640"/>
    </source>
</evidence>
<feature type="transmembrane region" description="Helical" evidence="5">
    <location>
        <begin position="206"/>
        <end position="226"/>
    </location>
</feature>
<feature type="transmembrane region" description="Helical" evidence="5">
    <location>
        <begin position="144"/>
        <end position="166"/>
    </location>
</feature>
<keyword evidence="3 5" id="KW-1133">Transmembrane helix</keyword>
<feature type="transmembrane region" description="Helical" evidence="5">
    <location>
        <begin position="390"/>
        <end position="413"/>
    </location>
</feature>
<dbReference type="OrthoDB" id="7584869at2"/>
<dbReference type="Proteomes" id="UP000033640">
    <property type="component" value="Unassembled WGS sequence"/>
</dbReference>
<dbReference type="InterPro" id="IPR036259">
    <property type="entry name" value="MFS_trans_sf"/>
</dbReference>
<feature type="transmembrane region" description="Helical" evidence="5">
    <location>
        <begin position="419"/>
        <end position="438"/>
    </location>
</feature>
<feature type="transmembrane region" description="Helical" evidence="5">
    <location>
        <begin position="178"/>
        <end position="200"/>
    </location>
</feature>
<evidence type="ECO:0000256" key="5">
    <source>
        <dbReference type="SAM" id="Phobius"/>
    </source>
</evidence>
<dbReference type="PATRIC" id="fig|82380.11.peg.2318"/>
<evidence type="ECO:0000256" key="3">
    <source>
        <dbReference type="ARBA" id="ARBA00022989"/>
    </source>
</evidence>
<gene>
    <name evidence="7" type="ORF">RS83_02283</name>
</gene>
<dbReference type="InterPro" id="IPR011701">
    <property type="entry name" value="MFS"/>
</dbReference>
<dbReference type="AlphaFoldDB" id="A0A0F0L6K2"/>
<evidence type="ECO:0000256" key="1">
    <source>
        <dbReference type="ARBA" id="ARBA00004651"/>
    </source>
</evidence>
<feature type="transmembrane region" description="Helical" evidence="5">
    <location>
        <begin position="328"/>
        <end position="346"/>
    </location>
</feature>
<feature type="transmembrane region" description="Helical" evidence="5">
    <location>
        <begin position="119"/>
        <end position="138"/>
    </location>
</feature>
<dbReference type="GO" id="GO:0005886">
    <property type="term" value="C:plasma membrane"/>
    <property type="evidence" value="ECO:0007669"/>
    <property type="project" value="UniProtKB-SubCell"/>
</dbReference>
<organism evidence="7 8">
    <name type="scientific">Microbacterium oxydans</name>
    <dbReference type="NCBI Taxonomy" id="82380"/>
    <lineage>
        <taxon>Bacteria</taxon>
        <taxon>Bacillati</taxon>
        <taxon>Actinomycetota</taxon>
        <taxon>Actinomycetes</taxon>
        <taxon>Micrococcales</taxon>
        <taxon>Microbacteriaceae</taxon>
        <taxon>Microbacterium</taxon>
    </lineage>
</organism>
<dbReference type="Gene3D" id="1.20.1250.20">
    <property type="entry name" value="MFS general substrate transporter like domains"/>
    <property type="match status" value="2"/>
</dbReference>
<name>A0A0F0L6K2_9MICO</name>
<dbReference type="GO" id="GO:0022857">
    <property type="term" value="F:transmembrane transporter activity"/>
    <property type="evidence" value="ECO:0007669"/>
    <property type="project" value="InterPro"/>
</dbReference>